<dbReference type="SMART" id="SM00020">
    <property type="entry name" value="Tryp_SPc"/>
    <property type="match status" value="1"/>
</dbReference>
<evidence type="ECO:0000256" key="3">
    <source>
        <dbReference type="SAM" id="SignalP"/>
    </source>
</evidence>
<dbReference type="PANTHER" id="PTHR24256">
    <property type="entry name" value="TRYPTASE-RELATED"/>
    <property type="match status" value="1"/>
</dbReference>
<dbReference type="GeneID" id="126880566"/>
<evidence type="ECO:0000313" key="5">
    <source>
        <dbReference type="EnsemblMetazoa" id="XP_050500473.1"/>
    </source>
</evidence>
<dbReference type="InterPro" id="IPR009003">
    <property type="entry name" value="Peptidase_S1_PA"/>
</dbReference>
<protein>
    <recommendedName>
        <fullName evidence="4">Peptidase S1 domain-containing protein</fullName>
    </recommendedName>
</protein>
<feature type="signal peptide" evidence="3">
    <location>
        <begin position="1"/>
        <end position="18"/>
    </location>
</feature>
<organism evidence="5 6">
    <name type="scientific">Diabrotica virgifera virgifera</name>
    <name type="common">western corn rootworm</name>
    <dbReference type="NCBI Taxonomy" id="50390"/>
    <lineage>
        <taxon>Eukaryota</taxon>
        <taxon>Metazoa</taxon>
        <taxon>Ecdysozoa</taxon>
        <taxon>Arthropoda</taxon>
        <taxon>Hexapoda</taxon>
        <taxon>Insecta</taxon>
        <taxon>Pterygota</taxon>
        <taxon>Neoptera</taxon>
        <taxon>Endopterygota</taxon>
        <taxon>Coleoptera</taxon>
        <taxon>Polyphaga</taxon>
        <taxon>Cucujiformia</taxon>
        <taxon>Chrysomeloidea</taxon>
        <taxon>Chrysomelidae</taxon>
        <taxon>Galerucinae</taxon>
        <taxon>Diabroticina</taxon>
        <taxon>Diabroticites</taxon>
        <taxon>Diabrotica</taxon>
    </lineage>
</organism>
<dbReference type="PRINTS" id="PR00722">
    <property type="entry name" value="CHYMOTRYPSIN"/>
</dbReference>
<dbReference type="CDD" id="cd00190">
    <property type="entry name" value="Tryp_SPc"/>
    <property type="match status" value="1"/>
</dbReference>
<dbReference type="InterPro" id="IPR051487">
    <property type="entry name" value="Ser/Thr_Proteases_Immune/Dev"/>
</dbReference>
<evidence type="ECO:0000259" key="4">
    <source>
        <dbReference type="PROSITE" id="PS50240"/>
    </source>
</evidence>
<proteinExistence type="inferred from homology"/>
<dbReference type="PROSITE" id="PS00134">
    <property type="entry name" value="TRYPSIN_HIS"/>
    <property type="match status" value="1"/>
</dbReference>
<dbReference type="Gene3D" id="2.40.10.10">
    <property type="entry name" value="Trypsin-like serine proteases"/>
    <property type="match status" value="1"/>
</dbReference>
<sequence length="316" mass="35371">MKNVLICVLFLYSNIAEGNFENSSYSAAVANEMCKSYTENAKKNHICPVPRENRLIGETLPEKGKFPHMVHIAYIKRNTTTYLCSGFIISKNYILTAAHCVDEDGTDKPQFLRAGVIDVNDVSNEQVRYIDSIIINPEFKRSAIYKLYNDIALVKVTEDFNFNKFVSPVCLYTSSENPDEQGIHTGWGYTDWSEKQTHMIRLYLDFDSNESCNNTLFPMAESVISEGTEKNKIVCAGGKKGGCQVESGGPLQIYRNDSNEKPCMYDTVGVSSYGLGVCNRFGLPTAFTRISNYITWIQVNVWPQVDLSTDGSPTAA</sequence>
<keyword evidence="6" id="KW-1185">Reference proteome</keyword>
<dbReference type="PROSITE" id="PS50240">
    <property type="entry name" value="TRYPSIN_DOM"/>
    <property type="match status" value="1"/>
</dbReference>
<dbReference type="InterPro" id="IPR018114">
    <property type="entry name" value="TRYPSIN_HIS"/>
</dbReference>
<comment type="similarity">
    <text evidence="2">Belongs to the peptidase S1 family. CLIP subfamily.</text>
</comment>
<feature type="chain" id="PRO_5045509203" description="Peptidase S1 domain-containing protein" evidence="3">
    <location>
        <begin position="19"/>
        <end position="316"/>
    </location>
</feature>
<evidence type="ECO:0000256" key="2">
    <source>
        <dbReference type="ARBA" id="ARBA00024195"/>
    </source>
</evidence>
<accession>A0ABM5JRA5</accession>
<name>A0ABM5JRA5_DIAVI</name>
<reference evidence="5" key="1">
    <citation type="submission" date="2025-05" db="UniProtKB">
        <authorList>
            <consortium name="EnsemblMetazoa"/>
        </authorList>
    </citation>
    <scope>IDENTIFICATION</scope>
</reference>
<evidence type="ECO:0000256" key="1">
    <source>
        <dbReference type="ARBA" id="ARBA00023157"/>
    </source>
</evidence>
<keyword evidence="1" id="KW-1015">Disulfide bond</keyword>
<feature type="domain" description="Peptidase S1" evidence="4">
    <location>
        <begin position="55"/>
        <end position="302"/>
    </location>
</feature>
<dbReference type="EnsemblMetazoa" id="XM_050644516.1">
    <property type="protein sequence ID" value="XP_050500473.1"/>
    <property type="gene ID" value="LOC126880566"/>
</dbReference>
<dbReference type="InterPro" id="IPR001254">
    <property type="entry name" value="Trypsin_dom"/>
</dbReference>
<dbReference type="SUPFAM" id="SSF50494">
    <property type="entry name" value="Trypsin-like serine proteases"/>
    <property type="match status" value="1"/>
</dbReference>
<keyword evidence="3" id="KW-0732">Signal</keyword>
<dbReference type="Proteomes" id="UP001652700">
    <property type="component" value="Unplaced"/>
</dbReference>
<dbReference type="InterPro" id="IPR001314">
    <property type="entry name" value="Peptidase_S1A"/>
</dbReference>
<evidence type="ECO:0000313" key="6">
    <source>
        <dbReference type="Proteomes" id="UP001652700"/>
    </source>
</evidence>
<dbReference type="RefSeq" id="XP_050500473.1">
    <property type="nucleotide sequence ID" value="XM_050644516.1"/>
</dbReference>
<dbReference type="InterPro" id="IPR043504">
    <property type="entry name" value="Peptidase_S1_PA_chymotrypsin"/>
</dbReference>
<dbReference type="Pfam" id="PF00089">
    <property type="entry name" value="Trypsin"/>
    <property type="match status" value="1"/>
</dbReference>